<accession>A0A1G7DFH7</accession>
<proteinExistence type="predicted"/>
<keyword evidence="5" id="KW-0119">Carbohydrate metabolism</keyword>
<sequence>MSASVRLIVNADDFGWAPGRDRGIRRSVLRGLVTSVSLMANGATFVSAARFVRHRQLPCGVHFNLSEGRALCGPVGGLTDAQGHFLGKQAARRRFAQGAFDSRAVERELQAQLQRLLQAGLRPDHCDTHQHWHLFPALMPLLLGLCRRQGIAAVRLAAPAEPLAQQRASVLGTKLAAELALYRQLAPALRQAINQEGLFAPDGLWGMTLLDRLNEARLVRLLHQLPGGCWELMVHPGDIDPGQPFGGPSRRREQRALRASRLRETVVRCGIQLTSFGASCAHSAL</sequence>
<dbReference type="PANTHER" id="PTHR31609">
    <property type="entry name" value="YDJC DEACETYLASE FAMILY MEMBER"/>
    <property type="match status" value="1"/>
</dbReference>
<keyword evidence="3 6" id="KW-0378">Hydrolase</keyword>
<evidence type="ECO:0000256" key="3">
    <source>
        <dbReference type="ARBA" id="ARBA00022801"/>
    </source>
</evidence>
<dbReference type="GO" id="GO:0016787">
    <property type="term" value="F:hydrolase activity"/>
    <property type="evidence" value="ECO:0007669"/>
    <property type="project" value="UniProtKB-KW"/>
</dbReference>
<dbReference type="EMBL" id="FNAQ01000013">
    <property type="protein sequence ID" value="SDE50344.1"/>
    <property type="molecule type" value="Genomic_DNA"/>
</dbReference>
<gene>
    <name evidence="6" type="ORF">SAMN05661003_11360</name>
</gene>
<evidence type="ECO:0000313" key="6">
    <source>
        <dbReference type="EMBL" id="SDE50344.1"/>
    </source>
</evidence>
<keyword evidence="7" id="KW-1185">Reference proteome</keyword>
<name>A0A1G7DFH7_9BACT</name>
<dbReference type="STRING" id="57664.SAMN05661003_11360"/>
<keyword evidence="2" id="KW-0479">Metal-binding</keyword>
<evidence type="ECO:0000256" key="1">
    <source>
        <dbReference type="ARBA" id="ARBA00001946"/>
    </source>
</evidence>
<dbReference type="Proteomes" id="UP000243205">
    <property type="component" value="Unassembled WGS sequence"/>
</dbReference>
<evidence type="ECO:0000256" key="4">
    <source>
        <dbReference type="ARBA" id="ARBA00022842"/>
    </source>
</evidence>
<comment type="cofactor">
    <cofactor evidence="1">
        <name>Mg(2+)</name>
        <dbReference type="ChEBI" id="CHEBI:18420"/>
    </cofactor>
</comment>
<evidence type="ECO:0000313" key="7">
    <source>
        <dbReference type="Proteomes" id="UP000243205"/>
    </source>
</evidence>
<evidence type="ECO:0000256" key="5">
    <source>
        <dbReference type="ARBA" id="ARBA00023277"/>
    </source>
</evidence>
<dbReference type="InterPro" id="IPR006879">
    <property type="entry name" value="YdjC-like"/>
</dbReference>
<dbReference type="RefSeq" id="WP_092079508.1">
    <property type="nucleotide sequence ID" value="NZ_CALFZY010000004.1"/>
</dbReference>
<dbReference type="AlphaFoldDB" id="A0A1G7DFH7"/>
<dbReference type="InterPro" id="IPR011330">
    <property type="entry name" value="Glyco_hydro/deAcase_b/a-brl"/>
</dbReference>
<dbReference type="Pfam" id="PF04794">
    <property type="entry name" value="YdjC"/>
    <property type="match status" value="1"/>
</dbReference>
<dbReference type="PANTHER" id="PTHR31609:SF1">
    <property type="entry name" value="CARBOHYDRATE DEACETYLASE"/>
    <property type="match status" value="1"/>
</dbReference>
<keyword evidence="4" id="KW-0460">Magnesium</keyword>
<dbReference type="GO" id="GO:0005975">
    <property type="term" value="P:carbohydrate metabolic process"/>
    <property type="evidence" value="ECO:0007669"/>
    <property type="project" value="InterPro"/>
</dbReference>
<organism evidence="6 7">
    <name type="scientific">Desulfuromonas thiophila</name>
    <dbReference type="NCBI Taxonomy" id="57664"/>
    <lineage>
        <taxon>Bacteria</taxon>
        <taxon>Pseudomonadati</taxon>
        <taxon>Thermodesulfobacteriota</taxon>
        <taxon>Desulfuromonadia</taxon>
        <taxon>Desulfuromonadales</taxon>
        <taxon>Desulfuromonadaceae</taxon>
        <taxon>Desulfuromonas</taxon>
    </lineage>
</organism>
<reference evidence="7" key="1">
    <citation type="submission" date="2016-10" db="EMBL/GenBank/DDBJ databases">
        <authorList>
            <person name="Varghese N."/>
            <person name="Submissions S."/>
        </authorList>
    </citation>
    <scope>NUCLEOTIDE SEQUENCE [LARGE SCALE GENOMIC DNA]</scope>
    <source>
        <strain evidence="7">DSM 8987</strain>
    </source>
</reference>
<evidence type="ECO:0000256" key="2">
    <source>
        <dbReference type="ARBA" id="ARBA00022723"/>
    </source>
</evidence>
<dbReference type="OrthoDB" id="9774177at2"/>
<dbReference type="SUPFAM" id="SSF88713">
    <property type="entry name" value="Glycoside hydrolase/deacetylase"/>
    <property type="match status" value="1"/>
</dbReference>
<dbReference type="GO" id="GO:0019213">
    <property type="term" value="F:deacetylase activity"/>
    <property type="evidence" value="ECO:0007669"/>
    <property type="project" value="TreeGrafter"/>
</dbReference>
<dbReference type="GO" id="GO:0046872">
    <property type="term" value="F:metal ion binding"/>
    <property type="evidence" value="ECO:0007669"/>
    <property type="project" value="UniProtKB-KW"/>
</dbReference>
<dbReference type="Gene3D" id="3.20.20.370">
    <property type="entry name" value="Glycoside hydrolase/deacetylase"/>
    <property type="match status" value="1"/>
</dbReference>
<protein>
    <submittedName>
        <fullName evidence="6">Predicted glycoside hydrolase or deacetylase ChbG, UPF0249 family</fullName>
    </submittedName>
</protein>